<reference evidence="1 2" key="1">
    <citation type="submission" date="2022-06" db="EMBL/GenBank/DDBJ databases">
        <authorList>
            <person name="Jeon C.O."/>
        </authorList>
    </citation>
    <scope>NUCLEOTIDE SEQUENCE [LARGE SCALE GENOMIC DNA]</scope>
    <source>
        <strain evidence="1 2">KCTC 13943</strain>
    </source>
</reference>
<keyword evidence="2" id="KW-1185">Reference proteome</keyword>
<sequence length="77" mass="9318">MRREITKEEWEYIRKNKLAEIDQKSLKRATEKIQDTFYPAIADLRAGKSLKYVPKKYHWKLETTQMLRDYLLAKGEL</sequence>
<dbReference type="EMBL" id="JAMQCR010000002">
    <property type="protein sequence ID" value="MCM2535143.1"/>
    <property type="molecule type" value="Genomic_DNA"/>
</dbReference>
<name>A0ABT0WFQ9_9BACI</name>
<protein>
    <submittedName>
        <fullName evidence="1">Uncharacterized protein</fullName>
    </submittedName>
</protein>
<gene>
    <name evidence="1" type="ORF">NDK43_25875</name>
</gene>
<evidence type="ECO:0000313" key="1">
    <source>
        <dbReference type="EMBL" id="MCM2535143.1"/>
    </source>
</evidence>
<accession>A0ABT0WFQ9</accession>
<comment type="caution">
    <text evidence="1">The sequence shown here is derived from an EMBL/GenBank/DDBJ whole genome shotgun (WGS) entry which is preliminary data.</text>
</comment>
<organism evidence="1 2">
    <name type="scientific">Neobacillus pocheonensis</name>
    <dbReference type="NCBI Taxonomy" id="363869"/>
    <lineage>
        <taxon>Bacteria</taxon>
        <taxon>Bacillati</taxon>
        <taxon>Bacillota</taxon>
        <taxon>Bacilli</taxon>
        <taxon>Bacillales</taxon>
        <taxon>Bacillaceae</taxon>
        <taxon>Neobacillus</taxon>
    </lineage>
</organism>
<dbReference type="Proteomes" id="UP001523262">
    <property type="component" value="Unassembled WGS sequence"/>
</dbReference>
<proteinExistence type="predicted"/>
<evidence type="ECO:0000313" key="2">
    <source>
        <dbReference type="Proteomes" id="UP001523262"/>
    </source>
</evidence>